<dbReference type="GO" id="GO:0046872">
    <property type="term" value="F:metal ion binding"/>
    <property type="evidence" value="ECO:0007669"/>
    <property type="project" value="UniProtKB-KW"/>
</dbReference>
<dbReference type="OMA" id="KNKMIVT"/>
<dbReference type="GO" id="GO:0003993">
    <property type="term" value="F:acid phosphatase activity"/>
    <property type="evidence" value="ECO:0007669"/>
    <property type="project" value="UniProtKB-UniRule"/>
</dbReference>
<dbReference type="InParanoid" id="A0A7M7M5A6"/>
<evidence type="ECO:0000256" key="9">
    <source>
        <dbReference type="PIRSR" id="PIRSR000898-3"/>
    </source>
</evidence>
<dbReference type="Proteomes" id="UP000594260">
    <property type="component" value="Unplaced"/>
</dbReference>
<dbReference type="InterPro" id="IPR029052">
    <property type="entry name" value="Metallo-depent_PP-like"/>
</dbReference>
<evidence type="ECO:0000313" key="13">
    <source>
        <dbReference type="Proteomes" id="UP000594260"/>
    </source>
</evidence>
<dbReference type="Pfam" id="PF00149">
    <property type="entry name" value="Metallophos"/>
    <property type="match status" value="1"/>
</dbReference>
<dbReference type="RefSeq" id="XP_022650253.1">
    <property type="nucleotide sequence ID" value="XM_022794518.1"/>
</dbReference>
<evidence type="ECO:0000256" key="6">
    <source>
        <dbReference type="PIRNR" id="PIRNR000898"/>
    </source>
</evidence>
<feature type="binding site" evidence="7">
    <location>
        <position position="154"/>
    </location>
    <ligand>
        <name>Fe cation</name>
        <dbReference type="ChEBI" id="CHEBI:24875"/>
        <label>2</label>
    </ligand>
</feature>
<feature type="binding site" evidence="7">
    <location>
        <position position="119"/>
    </location>
    <ligand>
        <name>Fe cation</name>
        <dbReference type="ChEBI" id="CHEBI:24875"/>
        <label>1</label>
    </ligand>
</feature>
<accession>A0A7M7M5A6</accession>
<proteinExistence type="predicted"/>
<evidence type="ECO:0000256" key="7">
    <source>
        <dbReference type="PIRSR" id="PIRSR000898-1"/>
    </source>
</evidence>
<dbReference type="InterPro" id="IPR051558">
    <property type="entry name" value="Metallophosphoesterase_PAP"/>
</dbReference>
<dbReference type="EC" id="3.1.3.2" evidence="2 6"/>
<feature type="binding site" evidence="7">
    <location>
        <position position="250"/>
    </location>
    <ligand>
        <name>Fe cation</name>
        <dbReference type="ChEBI" id="CHEBI:24875"/>
        <label>2</label>
    </ligand>
</feature>
<dbReference type="EnsemblMetazoa" id="XM_022794518">
    <property type="protein sequence ID" value="XP_022650253"/>
    <property type="gene ID" value="LOC111245771"/>
</dbReference>
<feature type="chain" id="PRO_5033597155" description="Tartrate-resistant acid phosphatase type 5" evidence="10">
    <location>
        <begin position="27"/>
        <end position="373"/>
    </location>
</feature>
<evidence type="ECO:0000256" key="4">
    <source>
        <dbReference type="ARBA" id="ARBA00022729"/>
    </source>
</evidence>
<dbReference type="RefSeq" id="XP_022650254.1">
    <property type="nucleotide sequence ID" value="XM_022794519.1"/>
</dbReference>
<dbReference type="EnsemblMetazoa" id="XM_022794519">
    <property type="protein sequence ID" value="XP_022650254"/>
    <property type="gene ID" value="LOC111245771"/>
</dbReference>
<evidence type="ECO:0000256" key="2">
    <source>
        <dbReference type="ARBA" id="ARBA00012646"/>
    </source>
</evidence>
<dbReference type="CDD" id="cd07378">
    <property type="entry name" value="MPP_ACP5"/>
    <property type="match status" value="1"/>
</dbReference>
<dbReference type="SUPFAM" id="SSF56300">
    <property type="entry name" value="Metallo-dependent phosphatases"/>
    <property type="match status" value="1"/>
</dbReference>
<feature type="binding site" evidence="7">
    <location>
        <position position="116"/>
    </location>
    <ligand>
        <name>Fe cation</name>
        <dbReference type="ChEBI" id="CHEBI:24875"/>
        <label>2</label>
    </ligand>
</feature>
<keyword evidence="7" id="KW-0479">Metal-binding</keyword>
<organism evidence="12 13">
    <name type="scientific">Varroa destructor</name>
    <name type="common">Honeybee mite</name>
    <dbReference type="NCBI Taxonomy" id="109461"/>
    <lineage>
        <taxon>Eukaryota</taxon>
        <taxon>Metazoa</taxon>
        <taxon>Ecdysozoa</taxon>
        <taxon>Arthropoda</taxon>
        <taxon>Chelicerata</taxon>
        <taxon>Arachnida</taxon>
        <taxon>Acari</taxon>
        <taxon>Parasitiformes</taxon>
        <taxon>Mesostigmata</taxon>
        <taxon>Gamasina</taxon>
        <taxon>Dermanyssoidea</taxon>
        <taxon>Varroidae</taxon>
        <taxon>Varroa</taxon>
    </lineage>
</organism>
<feature type="disulfide bond" evidence="8">
    <location>
        <begin position="206"/>
        <end position="264"/>
    </location>
</feature>
<dbReference type="PIRSF" id="PIRSF000898">
    <property type="entry name" value="Acid_Ptase_5"/>
    <property type="match status" value="1"/>
</dbReference>
<feature type="domain" description="Calcineurin-like phosphoesterase" evidence="11">
    <location>
        <begin position="71"/>
        <end position="288"/>
    </location>
</feature>
<feature type="binding site" evidence="7">
    <location>
        <position position="116"/>
    </location>
    <ligand>
        <name>Fe cation</name>
        <dbReference type="ChEBI" id="CHEBI:24875"/>
        <label>1</label>
    </ligand>
</feature>
<keyword evidence="8" id="KW-1015">Disulfide bond</keyword>
<dbReference type="Gene3D" id="3.60.21.10">
    <property type="match status" value="1"/>
</dbReference>
<evidence type="ECO:0000256" key="8">
    <source>
        <dbReference type="PIRSR" id="PIRSR000898-2"/>
    </source>
</evidence>
<comment type="catalytic activity">
    <reaction evidence="1 6">
        <text>a phosphate monoester + H2O = an alcohol + phosphate</text>
        <dbReference type="Rhea" id="RHEA:15017"/>
        <dbReference type="ChEBI" id="CHEBI:15377"/>
        <dbReference type="ChEBI" id="CHEBI:30879"/>
        <dbReference type="ChEBI" id="CHEBI:43474"/>
        <dbReference type="ChEBI" id="CHEBI:67140"/>
        <dbReference type="EC" id="3.1.3.2"/>
    </reaction>
</comment>
<keyword evidence="6 7" id="KW-0408">Iron</keyword>
<dbReference type="InterPro" id="IPR024927">
    <property type="entry name" value="Acid_PPase"/>
</dbReference>
<dbReference type="FunFam" id="3.60.21.10:FF:000062">
    <property type="entry name" value="Tartrate-resistant acid phosphatase type 5"/>
    <property type="match status" value="1"/>
</dbReference>
<feature type="signal peptide" evidence="10">
    <location>
        <begin position="1"/>
        <end position="26"/>
    </location>
</feature>
<feature type="glycosylation site" description="N-linked (GlcNAc...) asparagine" evidence="9">
    <location>
        <position position="160"/>
    </location>
</feature>
<dbReference type="GeneID" id="111245771"/>
<evidence type="ECO:0000256" key="1">
    <source>
        <dbReference type="ARBA" id="ARBA00000032"/>
    </source>
</evidence>
<evidence type="ECO:0000256" key="10">
    <source>
        <dbReference type="SAM" id="SignalP"/>
    </source>
</evidence>
<evidence type="ECO:0000256" key="3">
    <source>
        <dbReference type="ARBA" id="ARBA00015822"/>
    </source>
</evidence>
<keyword evidence="13" id="KW-1185">Reference proteome</keyword>
<comment type="cofactor">
    <cofactor evidence="7">
        <name>Fe cation</name>
        <dbReference type="ChEBI" id="CHEBI:24875"/>
    </cofactor>
    <text evidence="7">Binds 2 iron ions per subunit.</text>
</comment>
<keyword evidence="5 6" id="KW-0378">Hydrolase</keyword>
<dbReference type="PANTHER" id="PTHR10161">
    <property type="entry name" value="TARTRATE-RESISTANT ACID PHOSPHATASE TYPE 5"/>
    <property type="match status" value="1"/>
</dbReference>
<dbReference type="OrthoDB" id="411211at2759"/>
<keyword evidence="4 10" id="KW-0732">Signal</keyword>
<dbReference type="KEGG" id="vde:111245771"/>
<evidence type="ECO:0000259" key="11">
    <source>
        <dbReference type="Pfam" id="PF00149"/>
    </source>
</evidence>
<name>A0A7M7M5A6_VARDE</name>
<feature type="binding site" evidence="7">
    <location>
        <position position="287"/>
    </location>
    <ligand>
        <name>Fe cation</name>
        <dbReference type="ChEBI" id="CHEBI:24875"/>
        <label>1</label>
    </ligand>
</feature>
<evidence type="ECO:0000313" key="12">
    <source>
        <dbReference type="EnsemblMetazoa" id="XP_022650253"/>
    </source>
</evidence>
<feature type="binding site" evidence="7">
    <location>
        <position position="78"/>
    </location>
    <ligand>
        <name>Fe cation</name>
        <dbReference type="ChEBI" id="CHEBI:24875"/>
        <label>1</label>
    </ligand>
</feature>
<evidence type="ECO:0000256" key="5">
    <source>
        <dbReference type="ARBA" id="ARBA00022801"/>
    </source>
</evidence>
<dbReference type="InterPro" id="IPR004843">
    <property type="entry name" value="Calcineurin-like_PHP"/>
</dbReference>
<dbReference type="AlphaFoldDB" id="A0A7M7M5A6"/>
<protein>
    <recommendedName>
        <fullName evidence="3 6">Tartrate-resistant acid phosphatase type 5</fullName>
        <ecNumber evidence="2 6">3.1.3.2</ecNumber>
    </recommendedName>
</protein>
<feature type="binding site" evidence="7">
    <location>
        <position position="285"/>
    </location>
    <ligand>
        <name>Fe cation</name>
        <dbReference type="ChEBI" id="CHEBI:24875"/>
        <label>2</label>
    </ligand>
</feature>
<reference evidence="12" key="1">
    <citation type="submission" date="2021-01" db="UniProtKB">
        <authorList>
            <consortium name="EnsemblMetazoa"/>
        </authorList>
    </citation>
    <scope>IDENTIFICATION</scope>
</reference>
<dbReference type="PANTHER" id="PTHR10161:SF14">
    <property type="entry name" value="TARTRATE-RESISTANT ACID PHOSPHATASE TYPE 5"/>
    <property type="match status" value="1"/>
</dbReference>
<sequence>MYMLGRMYRILALVLILFCSDFEYRAKSEAATKIKQTVSNIRNDLRNRVGNRTRNQGNRTQEFNPADPLSIRFLVFGDWGGIPFYPYSTVIQRRTAKKMAQFASRKEVQFILALGDNFYFTGVRDVNDRRFQRTFEEIYNDGSMRIPWYIIAGNHDHDGNVSAQIAYSKVSNRWIFPDYYYSRTFEIPGTKGDTLDVFMLDTVLICGRTAGNEDDQPIPQTRSKNYSKQFRWLIAELEKSKAKYILVAGHYPIYSACSHGTTDCLVSEMVPILQKYRVNAYLAGHDHDLQHIRPDLGPGNWTVEYFVSGATNFINPSLIHKRTLPKDSLKFAWASLFSYGGFAYMEVNRHRMVMQMYSTAGIMLHEHTMPPRF</sequence>